<gene>
    <name evidence="1" type="ORF">BRADI_5g26223v3</name>
</gene>
<dbReference type="InParanoid" id="A0A2K2CJD5"/>
<evidence type="ECO:0000313" key="3">
    <source>
        <dbReference type="Proteomes" id="UP000008810"/>
    </source>
</evidence>
<protein>
    <submittedName>
        <fullName evidence="1 2">Uncharacterized protein</fullName>
    </submittedName>
</protein>
<proteinExistence type="predicted"/>
<keyword evidence="3" id="KW-1185">Reference proteome</keyword>
<dbReference type="AlphaFoldDB" id="A0A2K2CJD5"/>
<reference evidence="1 2" key="1">
    <citation type="journal article" date="2010" name="Nature">
        <title>Genome sequencing and analysis of the model grass Brachypodium distachyon.</title>
        <authorList>
            <consortium name="International Brachypodium Initiative"/>
        </authorList>
    </citation>
    <scope>NUCLEOTIDE SEQUENCE [LARGE SCALE GENOMIC DNA]</scope>
    <source>
        <strain evidence="1 2">Bd21</strain>
    </source>
</reference>
<dbReference type="Proteomes" id="UP000008810">
    <property type="component" value="Chromosome 5"/>
</dbReference>
<name>A0A2K2CJD5_BRADI</name>
<dbReference type="Gramene" id="PNT62143">
    <property type="protein sequence ID" value="PNT62143"/>
    <property type="gene ID" value="BRADI_5g26223v3"/>
</dbReference>
<dbReference type="EMBL" id="CM000884">
    <property type="protein sequence ID" value="PNT62143.1"/>
    <property type="molecule type" value="Genomic_DNA"/>
</dbReference>
<accession>A0A2K2CJD5</accession>
<organism evidence="1">
    <name type="scientific">Brachypodium distachyon</name>
    <name type="common">Purple false brome</name>
    <name type="synonym">Trachynia distachya</name>
    <dbReference type="NCBI Taxonomy" id="15368"/>
    <lineage>
        <taxon>Eukaryota</taxon>
        <taxon>Viridiplantae</taxon>
        <taxon>Streptophyta</taxon>
        <taxon>Embryophyta</taxon>
        <taxon>Tracheophyta</taxon>
        <taxon>Spermatophyta</taxon>
        <taxon>Magnoliopsida</taxon>
        <taxon>Liliopsida</taxon>
        <taxon>Poales</taxon>
        <taxon>Poaceae</taxon>
        <taxon>BOP clade</taxon>
        <taxon>Pooideae</taxon>
        <taxon>Stipodae</taxon>
        <taxon>Brachypodieae</taxon>
        <taxon>Brachypodium</taxon>
    </lineage>
</organism>
<sequence>MGSLLLAYTTSIQSPLIGLGTLVCNCAPGIWASFFAVACPPCLELIDCSAGVMTSDAYVALTGWRLSIS</sequence>
<evidence type="ECO:0000313" key="2">
    <source>
        <dbReference type="EnsemblPlants" id="PNT62143"/>
    </source>
</evidence>
<evidence type="ECO:0000313" key="1">
    <source>
        <dbReference type="EMBL" id="PNT62143.1"/>
    </source>
</evidence>
<reference evidence="1" key="2">
    <citation type="submission" date="2017-06" db="EMBL/GenBank/DDBJ databases">
        <title>WGS assembly of Brachypodium distachyon.</title>
        <authorList>
            <consortium name="The International Brachypodium Initiative"/>
            <person name="Lucas S."/>
            <person name="Harmon-Smith M."/>
            <person name="Lail K."/>
            <person name="Tice H."/>
            <person name="Grimwood J."/>
            <person name="Bruce D."/>
            <person name="Barry K."/>
            <person name="Shu S."/>
            <person name="Lindquist E."/>
            <person name="Wang M."/>
            <person name="Pitluck S."/>
            <person name="Vogel J.P."/>
            <person name="Garvin D.F."/>
            <person name="Mockler T.C."/>
            <person name="Schmutz J."/>
            <person name="Rokhsar D."/>
            <person name="Bevan M.W."/>
        </authorList>
    </citation>
    <scope>NUCLEOTIDE SEQUENCE</scope>
    <source>
        <strain evidence="1">Bd21</strain>
    </source>
</reference>
<dbReference type="EnsemblPlants" id="PNT62143">
    <property type="protein sequence ID" value="PNT62143"/>
    <property type="gene ID" value="BRADI_5g26223v3"/>
</dbReference>
<reference evidence="2" key="3">
    <citation type="submission" date="2018-08" db="UniProtKB">
        <authorList>
            <consortium name="EnsemblPlants"/>
        </authorList>
    </citation>
    <scope>IDENTIFICATION</scope>
    <source>
        <strain evidence="2">cv. Bd21</strain>
    </source>
</reference>